<accession>B3S8S8</accession>
<dbReference type="PhylomeDB" id="B3S8S8"/>
<dbReference type="EMBL" id="DS985256">
    <property type="protein sequence ID" value="EDV20938.1"/>
    <property type="molecule type" value="Genomic_DNA"/>
</dbReference>
<dbReference type="OrthoDB" id="31113at2759"/>
<dbReference type="RefSeq" id="XP_002116582.1">
    <property type="nucleotide sequence ID" value="XM_002116546.1"/>
</dbReference>
<evidence type="ECO:0000313" key="3">
    <source>
        <dbReference type="EMBL" id="EDV20938.1"/>
    </source>
</evidence>
<proteinExistence type="predicted"/>
<evidence type="ECO:0000313" key="4">
    <source>
        <dbReference type="Proteomes" id="UP000009022"/>
    </source>
</evidence>
<sequence length="237" mass="26891">SLNPIRQEDALSILGFEKPFNEIHFGPFTGNATLMRWFRKLCIFFGVKGRCSYFYKPHGAGKTSGVTADCALELLQTGLRSSNCAFIYHCNNHYMCPIGYEVVPQSAEHAYSDVTSGVYNEDERKSWILVGDTSKKQPGIHCIPWEEIVKDLNTQMPYLYDVRRRYKGIKKLNTSKEGGNIHCLMIFRKCSTRCSDVAKQVLQPIQDSGSNIDDNILKVNFNSVQEDTTTELIDLDI</sequence>
<gene>
    <name evidence="3" type="ORF">TRIADDRAFT_31068</name>
</gene>
<evidence type="ECO:0000256" key="1">
    <source>
        <dbReference type="ARBA" id="ARBA00004123"/>
    </source>
</evidence>
<dbReference type="PANTHER" id="PTHR16171">
    <property type="entry name" value="DNA REPAIR PROTEIN COMPLEMENTING XP-G CELLS-RELATED"/>
    <property type="match status" value="1"/>
</dbReference>
<dbReference type="Proteomes" id="UP000009022">
    <property type="component" value="Unassembled WGS sequence"/>
</dbReference>
<dbReference type="OMA" id="WLIVADC"/>
<dbReference type="KEGG" id="tad:TRIADDRAFT_31068"/>
<dbReference type="InParanoid" id="B3S8S8"/>
<reference evidence="3 4" key="1">
    <citation type="journal article" date="2008" name="Nature">
        <title>The Trichoplax genome and the nature of placozoans.</title>
        <authorList>
            <person name="Srivastava M."/>
            <person name="Begovic E."/>
            <person name="Chapman J."/>
            <person name="Putnam N.H."/>
            <person name="Hellsten U."/>
            <person name="Kawashima T."/>
            <person name="Kuo A."/>
            <person name="Mitros T."/>
            <person name="Salamov A."/>
            <person name="Carpenter M.L."/>
            <person name="Signorovitch A.Y."/>
            <person name="Moreno M.A."/>
            <person name="Kamm K."/>
            <person name="Grimwood J."/>
            <person name="Schmutz J."/>
            <person name="Shapiro H."/>
            <person name="Grigoriev I.V."/>
            <person name="Buss L.W."/>
            <person name="Schierwater B."/>
            <person name="Dellaporta S.L."/>
            <person name="Rokhsar D.S."/>
        </authorList>
    </citation>
    <scope>NUCLEOTIDE SEQUENCE [LARGE SCALE GENOMIC DNA]</scope>
    <source>
        <strain evidence="3 4">Grell-BS-1999</strain>
    </source>
</reference>
<dbReference type="GO" id="GO:0005634">
    <property type="term" value="C:nucleus"/>
    <property type="evidence" value="ECO:0007669"/>
    <property type="project" value="UniProtKB-SubCell"/>
</dbReference>
<dbReference type="GeneID" id="6757862"/>
<feature type="non-terminal residue" evidence="3">
    <location>
        <position position="1"/>
    </location>
</feature>
<keyword evidence="4" id="KW-1185">Reference proteome</keyword>
<dbReference type="PANTHER" id="PTHR16171:SF12">
    <property type="entry name" value="BASIC IMMUNOGLOBULIN-LIKE VARIABLE MOTIF-CONTAINING PROTEIN"/>
    <property type="match status" value="1"/>
</dbReference>
<name>B3S8S8_TRIAD</name>
<evidence type="ECO:0000256" key="2">
    <source>
        <dbReference type="ARBA" id="ARBA00023242"/>
    </source>
</evidence>
<dbReference type="CTD" id="6757862"/>
<dbReference type="eggNOG" id="ENOG502QUM8">
    <property type="taxonomic scope" value="Eukaryota"/>
</dbReference>
<dbReference type="STRING" id="10228.B3S8S8"/>
<dbReference type="AlphaFoldDB" id="B3S8S8"/>
<protein>
    <submittedName>
        <fullName evidence="3">Uncharacterized protein</fullName>
    </submittedName>
</protein>
<dbReference type="HOGENOM" id="CLU_089804_0_0_1"/>
<keyword evidence="2" id="KW-0539">Nucleus</keyword>
<comment type="subcellular location">
    <subcellularLocation>
        <location evidence="1">Nucleus</location>
    </subcellularLocation>
</comment>
<organism evidence="3 4">
    <name type="scientific">Trichoplax adhaerens</name>
    <name type="common">Trichoplax reptans</name>
    <dbReference type="NCBI Taxonomy" id="10228"/>
    <lineage>
        <taxon>Eukaryota</taxon>
        <taxon>Metazoa</taxon>
        <taxon>Placozoa</taxon>
        <taxon>Uniplacotomia</taxon>
        <taxon>Trichoplacea</taxon>
        <taxon>Trichoplacidae</taxon>
        <taxon>Trichoplax</taxon>
    </lineage>
</organism>